<feature type="non-terminal residue" evidence="1">
    <location>
        <position position="55"/>
    </location>
</feature>
<evidence type="ECO:0000313" key="2">
    <source>
        <dbReference type="Proteomes" id="UP000015241"/>
    </source>
</evidence>
<dbReference type="InParanoid" id="S8FYH5"/>
<evidence type="ECO:0000313" key="1">
    <source>
        <dbReference type="EMBL" id="EPT03235.1"/>
    </source>
</evidence>
<proteinExistence type="predicted"/>
<sequence length="55" mass="6168">MSERSSLRVYSRSHRAFNAQTHGARLLSPAQQALHRPSCPIMSAQRAWLVQHAGL</sequence>
<reference evidence="1 2" key="1">
    <citation type="journal article" date="2012" name="Science">
        <title>The Paleozoic origin of enzymatic lignin decomposition reconstructed from 31 fungal genomes.</title>
        <authorList>
            <person name="Floudas D."/>
            <person name="Binder M."/>
            <person name="Riley R."/>
            <person name="Barry K."/>
            <person name="Blanchette R.A."/>
            <person name="Henrissat B."/>
            <person name="Martinez A.T."/>
            <person name="Otillar R."/>
            <person name="Spatafora J.W."/>
            <person name="Yadav J.S."/>
            <person name="Aerts A."/>
            <person name="Benoit I."/>
            <person name="Boyd A."/>
            <person name="Carlson A."/>
            <person name="Copeland A."/>
            <person name="Coutinho P.M."/>
            <person name="de Vries R.P."/>
            <person name="Ferreira P."/>
            <person name="Findley K."/>
            <person name="Foster B."/>
            <person name="Gaskell J."/>
            <person name="Glotzer D."/>
            <person name="Gorecki P."/>
            <person name="Heitman J."/>
            <person name="Hesse C."/>
            <person name="Hori C."/>
            <person name="Igarashi K."/>
            <person name="Jurgens J.A."/>
            <person name="Kallen N."/>
            <person name="Kersten P."/>
            <person name="Kohler A."/>
            <person name="Kuees U."/>
            <person name="Kumar T.K.A."/>
            <person name="Kuo A."/>
            <person name="LaButti K."/>
            <person name="Larrondo L.F."/>
            <person name="Lindquist E."/>
            <person name="Ling A."/>
            <person name="Lombard V."/>
            <person name="Lucas S."/>
            <person name="Lundell T."/>
            <person name="Martin R."/>
            <person name="McLaughlin D.J."/>
            <person name="Morgenstern I."/>
            <person name="Morin E."/>
            <person name="Murat C."/>
            <person name="Nagy L.G."/>
            <person name="Nolan M."/>
            <person name="Ohm R.A."/>
            <person name="Patyshakuliyeva A."/>
            <person name="Rokas A."/>
            <person name="Ruiz-Duenas F.J."/>
            <person name="Sabat G."/>
            <person name="Salamov A."/>
            <person name="Samejima M."/>
            <person name="Schmutz J."/>
            <person name="Slot J.C."/>
            <person name="St John F."/>
            <person name="Stenlid J."/>
            <person name="Sun H."/>
            <person name="Sun S."/>
            <person name="Syed K."/>
            <person name="Tsang A."/>
            <person name="Wiebenga A."/>
            <person name="Young D."/>
            <person name="Pisabarro A."/>
            <person name="Eastwood D.C."/>
            <person name="Martin F."/>
            <person name="Cullen D."/>
            <person name="Grigoriev I.V."/>
            <person name="Hibbett D.S."/>
        </authorList>
    </citation>
    <scope>NUCLEOTIDE SEQUENCE</scope>
    <source>
        <strain evidence="2">FP-58527</strain>
    </source>
</reference>
<dbReference type="HOGENOM" id="CLU_3037899_0_0_1"/>
<gene>
    <name evidence="1" type="ORF">FOMPIDRAFT_1022550</name>
</gene>
<dbReference type="EMBL" id="KE504131">
    <property type="protein sequence ID" value="EPT03235.1"/>
    <property type="molecule type" value="Genomic_DNA"/>
</dbReference>
<dbReference type="Proteomes" id="UP000015241">
    <property type="component" value="Unassembled WGS sequence"/>
</dbReference>
<dbReference type="AlphaFoldDB" id="S8FYH5"/>
<organism evidence="1 2">
    <name type="scientific">Fomitopsis schrenkii</name>
    <name type="common">Brown rot fungus</name>
    <dbReference type="NCBI Taxonomy" id="2126942"/>
    <lineage>
        <taxon>Eukaryota</taxon>
        <taxon>Fungi</taxon>
        <taxon>Dikarya</taxon>
        <taxon>Basidiomycota</taxon>
        <taxon>Agaricomycotina</taxon>
        <taxon>Agaricomycetes</taxon>
        <taxon>Polyporales</taxon>
        <taxon>Fomitopsis</taxon>
    </lineage>
</organism>
<protein>
    <submittedName>
        <fullName evidence="1">Uncharacterized protein</fullName>
    </submittedName>
</protein>
<accession>S8FYH5</accession>
<name>S8FYH5_FOMSC</name>
<keyword evidence="2" id="KW-1185">Reference proteome</keyword>